<feature type="transmembrane region" description="Helical" evidence="13">
    <location>
        <begin position="166"/>
        <end position="186"/>
    </location>
</feature>
<dbReference type="CDD" id="cd06198">
    <property type="entry name" value="FNR_like_3"/>
    <property type="match status" value="1"/>
</dbReference>
<comment type="cofactor">
    <cofactor evidence="1">
        <name>FAD</name>
        <dbReference type="ChEBI" id="CHEBI:57692"/>
    </cofactor>
</comment>
<keyword evidence="9" id="KW-0560">Oxidoreductase</keyword>
<keyword evidence="16" id="KW-1185">Reference proteome</keyword>
<evidence type="ECO:0000256" key="10">
    <source>
        <dbReference type="ARBA" id="ARBA00023004"/>
    </source>
</evidence>
<dbReference type="InterPro" id="IPR017927">
    <property type="entry name" value="FAD-bd_FR_type"/>
</dbReference>
<dbReference type="GO" id="GO:0016020">
    <property type="term" value="C:membrane"/>
    <property type="evidence" value="ECO:0007669"/>
    <property type="project" value="UniProtKB-SubCell"/>
</dbReference>
<keyword evidence="7" id="KW-0274">FAD</keyword>
<dbReference type="PRINTS" id="PR00409">
    <property type="entry name" value="PHDIOXRDTASE"/>
</dbReference>
<keyword evidence="3" id="KW-0285">Flavoprotein</keyword>
<keyword evidence="4 13" id="KW-0812">Transmembrane</keyword>
<reference evidence="15 16" key="1">
    <citation type="submission" date="2019-04" db="EMBL/GenBank/DDBJ databases">
        <title>Chitiniphilus eburnea sp. nov., a novel chitinolytic bacterium isolated from aquaculture sludge.</title>
        <authorList>
            <person name="Sheng M."/>
        </authorList>
    </citation>
    <scope>NUCLEOTIDE SEQUENCE [LARGE SCALE GENOMIC DNA]</scope>
    <source>
        <strain evidence="15 16">HX-2-15</strain>
    </source>
</reference>
<sequence>MKLQQILPAALILAITCYLFTPGAASLLSGANFFAWRKEFILLTGISAFTCMSLAMLLAVRPAWLEGHIGGLDKGYALHKWLGIAAGVLILLHWLGHDGAKWLVEAGLVQRPVRAGGEARGATGFSFKELAHQLGSWSFYVMAALVVLALTKRFPYKYFHWVHKAFGVIFLIGTYHGLVLMPQAWWSQPAGWLMIAVGAIGSACALWSLAGLIGRSRTRHGKVTHIDLADGGIIDLRIRLDGEGLTHKAGQFAFLKFDTLEGAHPFTIASAGHDPQALRFAIKPLGDYTQTLLNRIKAGQAVAVEGPYGRFDFSGNAEHEVWVAGGIGITPFMARLEDLAAHGGARRPTELWYSTATRFEAAFPADLEAQCQRAGVRLKRVIADEDGRLSAQHLAQHSGDLSRTAVWFCGPLPFADSLRRGLTQHGLPKAAFHAERFAMR</sequence>
<evidence type="ECO:0000256" key="13">
    <source>
        <dbReference type="SAM" id="Phobius"/>
    </source>
</evidence>
<keyword evidence="11" id="KW-0411">Iron-sulfur</keyword>
<dbReference type="InterPro" id="IPR013130">
    <property type="entry name" value="Fe3_Rdtase_TM_dom"/>
</dbReference>
<evidence type="ECO:0000256" key="1">
    <source>
        <dbReference type="ARBA" id="ARBA00001974"/>
    </source>
</evidence>
<dbReference type="Proteomes" id="UP000310016">
    <property type="component" value="Unassembled WGS sequence"/>
</dbReference>
<evidence type="ECO:0000256" key="3">
    <source>
        <dbReference type="ARBA" id="ARBA00022630"/>
    </source>
</evidence>
<evidence type="ECO:0000256" key="5">
    <source>
        <dbReference type="ARBA" id="ARBA00022714"/>
    </source>
</evidence>
<dbReference type="RefSeq" id="WP_136773321.1">
    <property type="nucleotide sequence ID" value="NZ_CP156074.1"/>
</dbReference>
<protein>
    <submittedName>
        <fullName evidence="15">Ferric reductase</fullName>
    </submittedName>
</protein>
<evidence type="ECO:0000259" key="14">
    <source>
        <dbReference type="PROSITE" id="PS51384"/>
    </source>
</evidence>
<dbReference type="PROSITE" id="PS51384">
    <property type="entry name" value="FAD_FR"/>
    <property type="match status" value="1"/>
</dbReference>
<evidence type="ECO:0000256" key="6">
    <source>
        <dbReference type="ARBA" id="ARBA00022723"/>
    </source>
</evidence>
<comment type="subcellular location">
    <subcellularLocation>
        <location evidence="2">Membrane</location>
        <topology evidence="2">Multi-pass membrane protein</topology>
    </subcellularLocation>
</comment>
<keyword evidence="6" id="KW-0479">Metal-binding</keyword>
<dbReference type="PANTHER" id="PTHR47354:SF8">
    <property type="entry name" value="1,2-PHENYLACETYL-COA EPOXIDASE, SUBUNIT E"/>
    <property type="match status" value="1"/>
</dbReference>
<feature type="transmembrane region" description="Helical" evidence="13">
    <location>
        <begin position="76"/>
        <end position="95"/>
    </location>
</feature>
<feature type="domain" description="FAD-binding FR-type" evidence="14">
    <location>
        <begin position="216"/>
        <end position="314"/>
    </location>
</feature>
<comment type="caution">
    <text evidence="15">The sequence shown here is derived from an EMBL/GenBank/DDBJ whole genome shotgun (WGS) entry which is preliminary data.</text>
</comment>
<keyword evidence="5" id="KW-0001">2Fe-2S</keyword>
<feature type="transmembrane region" description="Helical" evidence="13">
    <location>
        <begin position="137"/>
        <end position="154"/>
    </location>
</feature>
<organism evidence="15 16">
    <name type="scientific">Chitiniphilus eburneus</name>
    <dbReference type="NCBI Taxonomy" id="2571148"/>
    <lineage>
        <taxon>Bacteria</taxon>
        <taxon>Pseudomonadati</taxon>
        <taxon>Pseudomonadota</taxon>
        <taxon>Betaproteobacteria</taxon>
        <taxon>Neisseriales</taxon>
        <taxon>Chitinibacteraceae</taxon>
        <taxon>Chitiniphilus</taxon>
    </lineage>
</organism>
<evidence type="ECO:0000313" key="15">
    <source>
        <dbReference type="EMBL" id="TJZ73532.1"/>
    </source>
</evidence>
<evidence type="ECO:0000256" key="2">
    <source>
        <dbReference type="ARBA" id="ARBA00004141"/>
    </source>
</evidence>
<dbReference type="SUPFAM" id="SSF63380">
    <property type="entry name" value="Riboflavin synthase domain-like"/>
    <property type="match status" value="1"/>
</dbReference>
<dbReference type="GO" id="GO:0046872">
    <property type="term" value="F:metal ion binding"/>
    <property type="evidence" value="ECO:0007669"/>
    <property type="project" value="UniProtKB-KW"/>
</dbReference>
<evidence type="ECO:0000256" key="4">
    <source>
        <dbReference type="ARBA" id="ARBA00022692"/>
    </source>
</evidence>
<dbReference type="OrthoDB" id="9806195at2"/>
<keyword evidence="8 13" id="KW-1133">Transmembrane helix</keyword>
<keyword evidence="10" id="KW-0408">Iron</keyword>
<dbReference type="GO" id="GO:0050660">
    <property type="term" value="F:flavin adenine dinucleotide binding"/>
    <property type="evidence" value="ECO:0007669"/>
    <property type="project" value="TreeGrafter"/>
</dbReference>
<evidence type="ECO:0000256" key="12">
    <source>
        <dbReference type="ARBA" id="ARBA00023136"/>
    </source>
</evidence>
<dbReference type="EMBL" id="SUMF01000009">
    <property type="protein sequence ID" value="TJZ73532.1"/>
    <property type="molecule type" value="Genomic_DNA"/>
</dbReference>
<proteinExistence type="predicted"/>
<feature type="transmembrane region" description="Helical" evidence="13">
    <location>
        <begin position="192"/>
        <end position="213"/>
    </location>
</feature>
<dbReference type="AlphaFoldDB" id="A0A4U0Q0Q3"/>
<name>A0A4U0Q0Q3_9NEIS</name>
<dbReference type="InterPro" id="IPR039261">
    <property type="entry name" value="FNR_nucleotide-bd"/>
</dbReference>
<dbReference type="Pfam" id="PF01794">
    <property type="entry name" value="Ferric_reduct"/>
    <property type="match status" value="1"/>
</dbReference>
<dbReference type="Gene3D" id="3.40.50.80">
    <property type="entry name" value="Nucleotide-binding domain of ferredoxin-NADP reductase (FNR) module"/>
    <property type="match status" value="1"/>
</dbReference>
<dbReference type="GO" id="GO:0016491">
    <property type="term" value="F:oxidoreductase activity"/>
    <property type="evidence" value="ECO:0007669"/>
    <property type="project" value="UniProtKB-KW"/>
</dbReference>
<dbReference type="PANTHER" id="PTHR47354">
    <property type="entry name" value="NADH OXIDOREDUCTASE HCR"/>
    <property type="match status" value="1"/>
</dbReference>
<gene>
    <name evidence="15" type="ORF">FAZ21_10095</name>
</gene>
<accession>A0A4U0Q0Q3</accession>
<evidence type="ECO:0000256" key="9">
    <source>
        <dbReference type="ARBA" id="ARBA00023002"/>
    </source>
</evidence>
<dbReference type="InterPro" id="IPR017938">
    <property type="entry name" value="Riboflavin_synthase-like_b-brl"/>
</dbReference>
<dbReference type="Gene3D" id="2.40.30.10">
    <property type="entry name" value="Translation factors"/>
    <property type="match status" value="1"/>
</dbReference>
<feature type="transmembrane region" description="Helical" evidence="13">
    <location>
        <begin position="40"/>
        <end position="64"/>
    </location>
</feature>
<dbReference type="Pfam" id="PF08022">
    <property type="entry name" value="FAD_binding_8"/>
    <property type="match status" value="1"/>
</dbReference>
<dbReference type="InterPro" id="IPR013112">
    <property type="entry name" value="FAD-bd_8"/>
</dbReference>
<dbReference type="InterPro" id="IPR050415">
    <property type="entry name" value="MRET"/>
</dbReference>
<keyword evidence="12 13" id="KW-0472">Membrane</keyword>
<dbReference type="GO" id="GO:0051537">
    <property type="term" value="F:2 iron, 2 sulfur cluster binding"/>
    <property type="evidence" value="ECO:0007669"/>
    <property type="project" value="UniProtKB-KW"/>
</dbReference>
<evidence type="ECO:0000256" key="7">
    <source>
        <dbReference type="ARBA" id="ARBA00022827"/>
    </source>
</evidence>
<evidence type="ECO:0000256" key="11">
    <source>
        <dbReference type="ARBA" id="ARBA00023014"/>
    </source>
</evidence>
<evidence type="ECO:0000313" key="16">
    <source>
        <dbReference type="Proteomes" id="UP000310016"/>
    </source>
</evidence>
<dbReference type="SUPFAM" id="SSF52343">
    <property type="entry name" value="Ferredoxin reductase-like, C-terminal NADP-linked domain"/>
    <property type="match status" value="1"/>
</dbReference>
<evidence type="ECO:0000256" key="8">
    <source>
        <dbReference type="ARBA" id="ARBA00022989"/>
    </source>
</evidence>